<feature type="compositionally biased region" description="Polar residues" evidence="5">
    <location>
        <begin position="956"/>
        <end position="967"/>
    </location>
</feature>
<dbReference type="InterPro" id="IPR051493">
    <property type="entry name" value="CHD"/>
</dbReference>
<protein>
    <submittedName>
        <fullName evidence="8">Uncharacterized protein</fullName>
    </submittedName>
</protein>
<dbReference type="EMBL" id="ACPB03003014">
    <property type="status" value="NOT_ANNOTATED_CDS"/>
    <property type="molecule type" value="Genomic_DNA"/>
</dbReference>
<dbReference type="Pfam" id="PF23078">
    <property type="entry name" value="HTH_CHD6-9"/>
    <property type="match status" value="1"/>
</dbReference>
<evidence type="ECO:0000313" key="9">
    <source>
        <dbReference type="Proteomes" id="UP000015103"/>
    </source>
</evidence>
<evidence type="ECO:0000256" key="1">
    <source>
        <dbReference type="ARBA" id="ARBA00022723"/>
    </source>
</evidence>
<dbReference type="InterPro" id="IPR056342">
    <property type="entry name" value="HTH_CHD6-9"/>
</dbReference>
<evidence type="ECO:0000259" key="6">
    <source>
        <dbReference type="Pfam" id="PF04500"/>
    </source>
</evidence>
<evidence type="ECO:0000256" key="3">
    <source>
        <dbReference type="ARBA" id="ARBA00022833"/>
    </source>
</evidence>
<dbReference type="EMBL" id="ACPB03003013">
    <property type="status" value="NOT_ANNOTATED_CDS"/>
    <property type="molecule type" value="Genomic_DNA"/>
</dbReference>
<dbReference type="VEuPathDB" id="VectorBase:RPRC001988"/>
<dbReference type="PANTHER" id="PTHR46850">
    <property type="entry name" value="CHROMODOMAIN-HELICASE-DNA-BINDING PROTEIN 9"/>
    <property type="match status" value="1"/>
</dbReference>
<evidence type="ECO:0000256" key="4">
    <source>
        <dbReference type="SAM" id="Coils"/>
    </source>
</evidence>
<feature type="compositionally biased region" description="Low complexity" evidence="5">
    <location>
        <begin position="1015"/>
        <end position="1038"/>
    </location>
</feature>
<feature type="compositionally biased region" description="Polar residues" evidence="5">
    <location>
        <begin position="888"/>
        <end position="900"/>
    </location>
</feature>
<feature type="compositionally biased region" description="Polar residues" evidence="5">
    <location>
        <begin position="646"/>
        <end position="661"/>
    </location>
</feature>
<sequence length="1290" mass="144250">MEYLETQRGQSALVHGGRSFRLKAVYKNNNKRWVCRVHSCKGSVVTNENNIVLKEQEHSCTPDNIKLHVQKCKLECKKKCEEDLTPVPRIFKEIFTAALDSEFDIITEIPSFQSVKSSMYRYRCKAFGFFEEKEMKLSDEDDVSETAGGVATSDDVSQADTNEEPPAGSTPSSTVAPTPSTATASVTTSTSTITGNVATSSTATIGMGTNTTPEEVDPNKPQWPSMVDLNHRLRRVINSYQRNFKKEEMKLANKAKKVDRREKFEQIVKERERQKLEVSQRKWTRREEQDFFRTVSTYGIEYDRQKKKYEWNKFRAISKLDKKFDETLTEYFIAFSAMCKRVCGIKLNPEEECTDLVVEAITEDRARRVLERISLLSKIREETLVHPQLDARLALCQPSADVPEWWIPGKHDKDLLIGAAKHGLGRTDFFILNDPELSFHEVARKNVMNLKGETNIKLERPEDFIPLDKNEIVVKLEKGEGTLKIEKVGVKQEIDVPESVKKGEDKERQEDGADVVTEIKTENAANDDKKTKGEEPDGTKEVDRADKSDFPTKGSKDEIGKEQQSTEISESSSTKEEVESCERTGEKCEVSEIISAKGETNCGNSESFVNSSVNVEKQGSEVFQDKGEVKVEKKATDEVGDKSVEMNLSTTEQDLQESASSAEKCKPSLSESTVEKKSVTTETSEDVKQVTVSEESVQSSGKVDKETIVKAEDSKEMEGIERFKAMFPELEVMQKLPEIDTTVVTAPEKTTIPVPRPSLDSTVAQLIAHSYQNPIKWPKEHALQVRLQHIVHAVEHKEWPVGRNFTAYPEECSVPTHHVTGSSQTQGGIDEVLRNTYSEPSEVITITTDHGLKGSSSLPAKRKRHIAIDVETERAKLHALLNSTNLQLQHSMKHSPSTPWDHTDESLSEDSRRSTPLTGVPTLQPPPAHQQSHVTPRMLSMPFDLKYHPGAPSVPDKSTTPLPSSPGSMAPIDLSSGSQKGNSSESTMTSCSNSYLEEVQDFSMPNKKQMHQQHYHSQSQQQTQSQQSQPQPQHQHQQSKGKLDDMLSKLMQKKNCVYCLRESCPVEEPVIGKEKKRRKLDEIVLGLSAAKEQLSDKKPSSVSPSVTVTLSNKGNTSSLPRSVAQSPGAPSPSSKPSPSETSSYLAEQHSLLLKQQHQLQQQILQQQQAALKLSQPSSAAAAQVQRKTYEAMIADISKVADFSAKISSYSHEAKVNKWLAEQSGVMPEQPLSADFLTPRRRRPRVDPTLLDWKKLTGEENVSVINRINVDWIKSSSAKTIGSVVIRKPNV</sequence>
<feature type="compositionally biased region" description="Low complexity" evidence="5">
    <location>
        <begin position="1100"/>
        <end position="1111"/>
    </location>
</feature>
<dbReference type="Gene3D" id="2.20.25.240">
    <property type="match status" value="1"/>
</dbReference>
<organism evidence="8 9">
    <name type="scientific">Rhodnius prolixus</name>
    <name type="common">Triatomid bug</name>
    <dbReference type="NCBI Taxonomy" id="13249"/>
    <lineage>
        <taxon>Eukaryota</taxon>
        <taxon>Metazoa</taxon>
        <taxon>Ecdysozoa</taxon>
        <taxon>Arthropoda</taxon>
        <taxon>Hexapoda</taxon>
        <taxon>Insecta</taxon>
        <taxon>Pterygota</taxon>
        <taxon>Neoptera</taxon>
        <taxon>Paraneoptera</taxon>
        <taxon>Hemiptera</taxon>
        <taxon>Heteroptera</taxon>
        <taxon>Panheteroptera</taxon>
        <taxon>Cimicomorpha</taxon>
        <taxon>Reduviidae</taxon>
        <taxon>Triatominae</taxon>
        <taxon>Rhodnius</taxon>
    </lineage>
</organism>
<feature type="region of interest" description="Disordered" evidence="5">
    <location>
        <begin position="629"/>
        <end position="684"/>
    </location>
</feature>
<feature type="region of interest" description="Disordered" evidence="5">
    <location>
        <begin position="888"/>
        <end position="992"/>
    </location>
</feature>
<dbReference type="EnsemblMetazoa" id="RPRC001988-RA">
    <property type="protein sequence ID" value="RPRC001988-PA"/>
    <property type="gene ID" value="RPRC001988"/>
</dbReference>
<proteinExistence type="predicted"/>
<keyword evidence="2" id="KW-0863">Zinc-finger</keyword>
<accession>T1HD73</accession>
<keyword evidence="4" id="KW-0175">Coiled coil</keyword>
<feature type="coiled-coil region" evidence="4">
    <location>
        <begin position="230"/>
        <end position="257"/>
    </location>
</feature>
<feature type="compositionally biased region" description="Polar residues" evidence="5">
    <location>
        <begin position="200"/>
        <end position="213"/>
    </location>
</feature>
<reference evidence="8" key="1">
    <citation type="submission" date="2015-05" db="UniProtKB">
        <authorList>
            <consortium name="EnsemblMetazoa"/>
        </authorList>
    </citation>
    <scope>IDENTIFICATION</scope>
</reference>
<dbReference type="STRING" id="13249.T1HD73"/>
<dbReference type="Pfam" id="PF04500">
    <property type="entry name" value="FLYWCH"/>
    <property type="match status" value="1"/>
</dbReference>
<evidence type="ECO:0000313" key="8">
    <source>
        <dbReference type="EnsemblMetazoa" id="RPRC001988-PA"/>
    </source>
</evidence>
<dbReference type="InParanoid" id="T1HD73"/>
<feature type="compositionally biased region" description="Basic and acidic residues" evidence="5">
    <location>
        <begin position="573"/>
        <end position="589"/>
    </location>
</feature>
<dbReference type="Gene3D" id="1.10.10.60">
    <property type="entry name" value="Homeodomain-like"/>
    <property type="match status" value="1"/>
</dbReference>
<feature type="compositionally biased region" description="Basic and acidic residues" evidence="5">
    <location>
        <begin position="629"/>
        <end position="644"/>
    </location>
</feature>
<feature type="region of interest" description="Disordered" evidence="5">
    <location>
        <begin position="499"/>
        <end position="589"/>
    </location>
</feature>
<name>T1HD73_RHOPR</name>
<feature type="domain" description="Chromodomain-helicase-DNA-binding protein 6-9 tri-helical" evidence="7">
    <location>
        <begin position="260"/>
        <end position="363"/>
    </location>
</feature>
<evidence type="ECO:0000256" key="2">
    <source>
        <dbReference type="ARBA" id="ARBA00022771"/>
    </source>
</evidence>
<feature type="compositionally biased region" description="Polar residues" evidence="5">
    <location>
        <begin position="1112"/>
        <end position="1125"/>
    </location>
</feature>
<dbReference type="Proteomes" id="UP000015103">
    <property type="component" value="Unassembled WGS sequence"/>
</dbReference>
<evidence type="ECO:0000256" key="5">
    <source>
        <dbReference type="SAM" id="MobiDB-lite"/>
    </source>
</evidence>
<dbReference type="HOGENOM" id="CLU_262335_0_0_1"/>
<feature type="compositionally biased region" description="Low complexity" evidence="5">
    <location>
        <begin position="1136"/>
        <end position="1145"/>
    </location>
</feature>
<feature type="region of interest" description="Disordered" evidence="5">
    <location>
        <begin position="140"/>
        <end position="224"/>
    </location>
</feature>
<dbReference type="PANTHER" id="PTHR46850:SF1">
    <property type="entry name" value="CHROMODOMAIN-HELICASE-DNA-BINDING PROTEIN 9"/>
    <property type="match status" value="1"/>
</dbReference>
<dbReference type="InterPro" id="IPR007588">
    <property type="entry name" value="Znf_FLYWCH"/>
</dbReference>
<feature type="region of interest" description="Disordered" evidence="5">
    <location>
        <begin position="1006"/>
        <end position="1043"/>
    </location>
</feature>
<feature type="compositionally biased region" description="Low complexity" evidence="5">
    <location>
        <begin position="562"/>
        <end position="572"/>
    </location>
</feature>
<feature type="compositionally biased region" description="Low complexity" evidence="5">
    <location>
        <begin position="165"/>
        <end position="199"/>
    </location>
</feature>
<dbReference type="eggNOG" id="KOG0384">
    <property type="taxonomic scope" value="Eukaryota"/>
</dbReference>
<dbReference type="GO" id="GO:0008270">
    <property type="term" value="F:zinc ion binding"/>
    <property type="evidence" value="ECO:0007669"/>
    <property type="project" value="UniProtKB-KW"/>
</dbReference>
<feature type="compositionally biased region" description="Basic and acidic residues" evidence="5">
    <location>
        <begin position="901"/>
        <end position="913"/>
    </location>
</feature>
<feature type="compositionally biased region" description="Basic and acidic residues" evidence="5">
    <location>
        <begin position="499"/>
        <end position="561"/>
    </location>
</feature>
<keyword evidence="1" id="KW-0479">Metal-binding</keyword>
<evidence type="ECO:0000259" key="7">
    <source>
        <dbReference type="Pfam" id="PF23078"/>
    </source>
</evidence>
<keyword evidence="9" id="KW-1185">Reference proteome</keyword>
<keyword evidence="3" id="KW-0862">Zinc</keyword>
<feature type="compositionally biased region" description="Low complexity" evidence="5">
    <location>
        <begin position="975"/>
        <end position="992"/>
    </location>
</feature>
<feature type="region of interest" description="Disordered" evidence="5">
    <location>
        <begin position="1092"/>
        <end position="1145"/>
    </location>
</feature>
<feature type="domain" description="FLYWCH-type" evidence="6">
    <location>
        <begin position="3"/>
        <end position="58"/>
    </location>
</feature>